<dbReference type="Gramene" id="OQU81128">
    <property type="protein sequence ID" value="OQU81128"/>
    <property type="gene ID" value="SORBI_3006G013600"/>
</dbReference>
<accession>A0A1Z5RBL1</accession>
<dbReference type="EMBL" id="CM000765">
    <property type="protein sequence ID" value="OQU81129.1"/>
    <property type="molecule type" value="Genomic_DNA"/>
</dbReference>
<feature type="domain" description="F-box protein AT5G49610-like beta-propeller" evidence="1">
    <location>
        <begin position="39"/>
        <end position="241"/>
    </location>
</feature>
<dbReference type="Gramene" id="OQU81129">
    <property type="protein sequence ID" value="OQU81129"/>
    <property type="gene ID" value="SORBI_3006G013600"/>
</dbReference>
<reference evidence="2" key="2">
    <citation type="submission" date="2017-02" db="EMBL/GenBank/DDBJ databases">
        <title>WGS assembly of Sorghum bicolor.</title>
        <authorList>
            <person name="Paterson A."/>
            <person name="Mullet J."/>
            <person name="Bowers J."/>
            <person name="Bruggmann R."/>
            <person name="Dubchak I."/>
            <person name="Grimwood J."/>
            <person name="Gundlach H."/>
            <person name="Haberer G."/>
            <person name="Hellsten U."/>
            <person name="Mitros T."/>
            <person name="Poliakov A."/>
            <person name="Schmutz J."/>
            <person name="Spannagl M."/>
            <person name="Tang H."/>
            <person name="Wang X."/>
            <person name="Wicker T."/>
            <person name="Bharti A."/>
            <person name="Chapman J."/>
            <person name="Feltus F."/>
            <person name="Gowik U."/>
            <person name="Grigoriev I."/>
            <person name="Lyons E."/>
            <person name="Maher C."/>
            <person name="Martis M."/>
            <person name="Narechania A."/>
            <person name="Otillar R."/>
            <person name="Penning B."/>
            <person name="Salamov A."/>
            <person name="Wang Y."/>
            <person name="Zhang L."/>
            <person name="Carpita N."/>
            <person name="Freeling M."/>
            <person name="Gingle A."/>
            <person name="Hash C."/>
            <person name="Keller B."/>
            <person name="Klein P."/>
            <person name="Kresovich S."/>
            <person name="Mccann M."/>
            <person name="Ming R."/>
            <person name="Peterson D."/>
            <person name="Rahman M."/>
            <person name="Ware D."/>
            <person name="Westhoff P."/>
            <person name="Mayer K."/>
            <person name="Messing J."/>
            <person name="Sims D."/>
            <person name="Jenkins J."/>
            <person name="Shu S."/>
            <person name="Rokhsar D."/>
        </authorList>
    </citation>
    <scope>NUCLEOTIDE SEQUENCE</scope>
</reference>
<evidence type="ECO:0000313" key="2">
    <source>
        <dbReference type="EMBL" id="OQU81128.1"/>
    </source>
</evidence>
<dbReference type="Proteomes" id="UP000000768">
    <property type="component" value="Chromosome 6"/>
</dbReference>
<dbReference type="InterPro" id="IPR011043">
    <property type="entry name" value="Gal_Oxase/kelch_b-propeller"/>
</dbReference>
<dbReference type="PANTHER" id="PTHR32133:SF370">
    <property type="entry name" value="F-BOX DOMAIN-CONTAINING PROTEIN"/>
    <property type="match status" value="1"/>
</dbReference>
<organism evidence="2 3">
    <name type="scientific">Sorghum bicolor</name>
    <name type="common">Sorghum</name>
    <name type="synonym">Sorghum vulgare</name>
    <dbReference type="NCBI Taxonomy" id="4558"/>
    <lineage>
        <taxon>Eukaryota</taxon>
        <taxon>Viridiplantae</taxon>
        <taxon>Streptophyta</taxon>
        <taxon>Embryophyta</taxon>
        <taxon>Tracheophyta</taxon>
        <taxon>Spermatophyta</taxon>
        <taxon>Magnoliopsida</taxon>
        <taxon>Liliopsida</taxon>
        <taxon>Poales</taxon>
        <taxon>Poaceae</taxon>
        <taxon>PACMAD clade</taxon>
        <taxon>Panicoideae</taxon>
        <taxon>Andropogonodae</taxon>
        <taxon>Andropogoneae</taxon>
        <taxon>Sorghinae</taxon>
        <taxon>Sorghum</taxon>
    </lineage>
</organism>
<dbReference type="Pfam" id="PF23635">
    <property type="entry name" value="Beta-prop_AT5G49610-like"/>
    <property type="match status" value="1"/>
</dbReference>
<gene>
    <name evidence="2" type="ORF">SORBI_3006G013600</name>
</gene>
<reference evidence="2 3" key="1">
    <citation type="journal article" date="2009" name="Nature">
        <title>The Sorghum bicolor genome and the diversification of grasses.</title>
        <authorList>
            <person name="Paterson A.H."/>
            <person name="Bowers J.E."/>
            <person name="Bruggmann R."/>
            <person name="Dubchak I."/>
            <person name="Grimwood J."/>
            <person name="Gundlach H."/>
            <person name="Haberer G."/>
            <person name="Hellsten U."/>
            <person name="Mitros T."/>
            <person name="Poliakov A."/>
            <person name="Schmutz J."/>
            <person name="Spannagl M."/>
            <person name="Tang H."/>
            <person name="Wang X."/>
            <person name="Wicker T."/>
            <person name="Bharti A.K."/>
            <person name="Chapman J."/>
            <person name="Feltus F.A."/>
            <person name="Gowik U."/>
            <person name="Grigoriev I.V."/>
            <person name="Lyons E."/>
            <person name="Maher C.A."/>
            <person name="Martis M."/>
            <person name="Narechania A."/>
            <person name="Otillar R.P."/>
            <person name="Penning B.W."/>
            <person name="Salamov A.A."/>
            <person name="Wang Y."/>
            <person name="Zhang L."/>
            <person name="Carpita N.C."/>
            <person name="Freeling M."/>
            <person name="Gingle A.R."/>
            <person name="Hash C.T."/>
            <person name="Keller B."/>
            <person name="Klein P."/>
            <person name="Kresovich S."/>
            <person name="McCann M.C."/>
            <person name="Ming R."/>
            <person name="Peterson D.G."/>
            <person name="Mehboob-ur-Rahman"/>
            <person name="Ware D."/>
            <person name="Westhoff P."/>
            <person name="Mayer K.F."/>
            <person name="Messing J."/>
            <person name="Rokhsar D.S."/>
        </authorList>
    </citation>
    <scope>NUCLEOTIDE SEQUENCE [LARGE SCALE GENOMIC DNA]</scope>
    <source>
        <strain evidence="3">cv. BTx623</strain>
    </source>
</reference>
<evidence type="ECO:0000259" key="1">
    <source>
        <dbReference type="Pfam" id="PF23635"/>
    </source>
</evidence>
<dbReference type="PANTHER" id="PTHR32133">
    <property type="entry name" value="OS07G0120400 PROTEIN"/>
    <property type="match status" value="1"/>
</dbReference>
<dbReference type="EMBL" id="CM000765">
    <property type="protein sequence ID" value="OQU81128.1"/>
    <property type="molecule type" value="Genomic_DNA"/>
</dbReference>
<evidence type="ECO:0000313" key="3">
    <source>
        <dbReference type="Proteomes" id="UP000000768"/>
    </source>
</evidence>
<dbReference type="SUPFAM" id="SSF50965">
    <property type="entry name" value="Galactose oxidase, central domain"/>
    <property type="match status" value="1"/>
</dbReference>
<dbReference type="AlphaFoldDB" id="A0A1Z5RBL1"/>
<dbReference type="ExpressionAtlas" id="A0A1Z5RBL1">
    <property type="expression patterns" value="baseline"/>
</dbReference>
<dbReference type="EMBL" id="CM000765">
    <property type="protein sequence ID" value="OQU81130.1"/>
    <property type="molecule type" value="Genomic_DNA"/>
</dbReference>
<reference evidence="3" key="3">
    <citation type="journal article" date="2018" name="Plant J.">
        <title>The Sorghum bicolor reference genome: improved assembly, gene annotations, a transcriptome atlas, and signatures of genome organization.</title>
        <authorList>
            <person name="McCormick R.F."/>
            <person name="Truong S.K."/>
            <person name="Sreedasyam A."/>
            <person name="Jenkins J."/>
            <person name="Shu S."/>
            <person name="Sims D."/>
            <person name="Kennedy M."/>
            <person name="Amirebrahimi M."/>
            <person name="Weers B.D."/>
            <person name="McKinley B."/>
            <person name="Mattison A."/>
            <person name="Morishige D.T."/>
            <person name="Grimwood J."/>
            <person name="Schmutz J."/>
            <person name="Mullet J.E."/>
        </authorList>
    </citation>
    <scope>NUCLEOTIDE SEQUENCE [LARGE SCALE GENOMIC DNA]</scope>
    <source>
        <strain evidence="3">cv. BTx623</strain>
    </source>
</reference>
<dbReference type="Gramene" id="OQU81130">
    <property type="protein sequence ID" value="OQU81130"/>
    <property type="gene ID" value="SORBI_3006G013600"/>
</dbReference>
<dbReference type="OMA" id="MNFYLPA"/>
<proteinExistence type="predicted"/>
<dbReference type="InParanoid" id="A0A1Z5RBL1"/>
<dbReference type="InterPro" id="IPR056594">
    <property type="entry name" value="AT5G49610-like_b-prop"/>
</dbReference>
<keyword evidence="3" id="KW-1185">Reference proteome</keyword>
<name>A0A1Z5RBL1_SORBI</name>
<protein>
    <recommendedName>
        <fullName evidence="1">F-box protein AT5G49610-like beta-propeller domain-containing protein</fullName>
    </recommendedName>
</protein>
<dbReference type="eggNOG" id="ENOG502SKDB">
    <property type="taxonomic scope" value="Eukaryota"/>
</dbReference>
<sequence>MLGVVCDGIWDSKSPYARFVPTSSCRPPRANHRGLRSFDARHGRVLLHHGGAYTDFIVWDPITDQRVELPSPPCYGRLKATVLCAATGVCNHLDCHRGPFIVVLMGTNGEGMFCCIYSSESGEWGKPTYGDHPGDNVEWTRSALVGNTLVFALSGYRRILKYDLGTQQMSVIGLPYVRTHMIFTDFVPIELTTLEDGRLGFARVEKSTELCLWSRGEGDDDVEGWTLCKVIDLKGLFPLVDSFDLKNCLVGFAESVCVAFVAVQGGLFTIDMKSGLMKNVSVGSDICCAVPYINFCTPALEAPSRDDGQRVGISSV</sequence>